<keyword evidence="10" id="KW-1185">Reference proteome</keyword>
<evidence type="ECO:0000256" key="3">
    <source>
        <dbReference type="ARBA" id="ARBA00022448"/>
    </source>
</evidence>
<evidence type="ECO:0000256" key="4">
    <source>
        <dbReference type="ARBA" id="ARBA00022475"/>
    </source>
</evidence>
<feature type="transmembrane region" description="Helical" evidence="8">
    <location>
        <begin position="37"/>
        <end position="55"/>
    </location>
</feature>
<dbReference type="PANTHER" id="PTHR21716:SF67">
    <property type="entry name" value="TRANSPORT PROTEIN YDIK-RELATED"/>
    <property type="match status" value="1"/>
</dbReference>
<keyword evidence="6 8" id="KW-1133">Transmembrane helix</keyword>
<feature type="transmembrane region" description="Helical" evidence="8">
    <location>
        <begin position="153"/>
        <end position="179"/>
    </location>
</feature>
<accession>B7JX77</accession>
<gene>
    <name evidence="9" type="ordered locus">PCC8801_3084</name>
</gene>
<feature type="transmembrane region" description="Helical" evidence="8">
    <location>
        <begin position="276"/>
        <end position="295"/>
    </location>
</feature>
<comment type="similarity">
    <text evidence="2">Belongs to the autoinducer-2 exporter (AI-2E) (TC 2.A.86) family.</text>
</comment>
<dbReference type="PANTHER" id="PTHR21716">
    <property type="entry name" value="TRANSMEMBRANE PROTEIN"/>
    <property type="match status" value="1"/>
</dbReference>
<evidence type="ECO:0000313" key="9">
    <source>
        <dbReference type="EMBL" id="ACK67065.1"/>
    </source>
</evidence>
<evidence type="ECO:0000256" key="6">
    <source>
        <dbReference type="ARBA" id="ARBA00022989"/>
    </source>
</evidence>
<name>B7JX77_RIPO1</name>
<keyword evidence="5 8" id="KW-0812">Transmembrane</keyword>
<dbReference type="Proteomes" id="UP000008204">
    <property type="component" value="Chromosome"/>
</dbReference>
<evidence type="ECO:0000256" key="8">
    <source>
        <dbReference type="SAM" id="Phobius"/>
    </source>
</evidence>
<dbReference type="Pfam" id="PF01594">
    <property type="entry name" value="AI-2E_transport"/>
    <property type="match status" value="1"/>
</dbReference>
<dbReference type="EMBL" id="CP001287">
    <property type="protein sequence ID" value="ACK67065.1"/>
    <property type="molecule type" value="Genomic_DNA"/>
</dbReference>
<dbReference type="STRING" id="41431.PCC8801_3084"/>
<comment type="subcellular location">
    <subcellularLocation>
        <location evidence="1">Cell membrane</location>
        <topology evidence="1">Multi-pass membrane protein</topology>
    </subcellularLocation>
</comment>
<proteinExistence type="inferred from homology"/>
<feature type="transmembrane region" description="Helical" evidence="8">
    <location>
        <begin position="243"/>
        <end position="270"/>
    </location>
</feature>
<reference evidence="10" key="1">
    <citation type="journal article" date="2011" name="MBio">
        <title>Novel metabolic attributes of the genus Cyanothece, comprising a group of unicellular nitrogen-fixing Cyanobacteria.</title>
        <authorList>
            <person name="Bandyopadhyay A."/>
            <person name="Elvitigala T."/>
            <person name="Welsh E."/>
            <person name="Stockel J."/>
            <person name="Liberton M."/>
            <person name="Min H."/>
            <person name="Sherman L.A."/>
            <person name="Pakrasi H.B."/>
        </authorList>
    </citation>
    <scope>NUCLEOTIDE SEQUENCE [LARGE SCALE GENOMIC DNA]</scope>
    <source>
        <strain evidence="10">PCC 8801</strain>
    </source>
</reference>
<feature type="transmembrane region" description="Helical" evidence="8">
    <location>
        <begin position="67"/>
        <end position="90"/>
    </location>
</feature>
<sequence length="363" mass="38994">MENRFKIIEIIDLIIRLFLIGFLLSWCFALVRPFIEIILWGIILAIAIFPLFLWLKARIGGRGKLAGTIIILLGVSVIIGPVSVIATVFVNNVETVTNSLASGSLAVPPPPEGVAKWPVIGQYVNRIWQSASVNLITVLSQFRPQLEDLATKLVFLAANMGLLLLKFIVSIIIAGILMINAQGLNRRASQVILRLTPQQGQGFLELATATIRSVTRGIIGVAILQTLLIALGLMVAKIPFAGLLALLSLVLCIIQIGPGIVVLGCIIYAWSTMGTLGALLFTLWMVPTTLVDNVLKPILMAQGLPVPTLIILIGVLGGTLVHGILGLFIGPVILSLGYQLIVAWVNQESVVISTISEEENLGD</sequence>
<dbReference type="InterPro" id="IPR002549">
    <property type="entry name" value="AI-2E-like"/>
</dbReference>
<feature type="transmembrane region" description="Helical" evidence="8">
    <location>
        <begin position="307"/>
        <end position="334"/>
    </location>
</feature>
<dbReference type="OrthoDB" id="8113547at2"/>
<evidence type="ECO:0000256" key="2">
    <source>
        <dbReference type="ARBA" id="ARBA00009773"/>
    </source>
</evidence>
<evidence type="ECO:0000256" key="7">
    <source>
        <dbReference type="ARBA" id="ARBA00023136"/>
    </source>
</evidence>
<dbReference type="GO" id="GO:0005886">
    <property type="term" value="C:plasma membrane"/>
    <property type="evidence" value="ECO:0007669"/>
    <property type="project" value="UniProtKB-SubCell"/>
</dbReference>
<keyword evidence="3" id="KW-0813">Transport</keyword>
<evidence type="ECO:0000256" key="1">
    <source>
        <dbReference type="ARBA" id="ARBA00004651"/>
    </source>
</evidence>
<dbReference type="AlphaFoldDB" id="B7JX77"/>
<organism evidence="9 10">
    <name type="scientific">Rippkaea orientalis (strain PCC 8801 / RF-1)</name>
    <name type="common">Cyanothece sp. (strain PCC 8801)</name>
    <dbReference type="NCBI Taxonomy" id="41431"/>
    <lineage>
        <taxon>Bacteria</taxon>
        <taxon>Bacillati</taxon>
        <taxon>Cyanobacteriota</taxon>
        <taxon>Cyanophyceae</taxon>
        <taxon>Oscillatoriophycideae</taxon>
        <taxon>Chroococcales</taxon>
        <taxon>Aphanothecaceae</taxon>
        <taxon>Rippkaea</taxon>
        <taxon>Rippkaea orientalis</taxon>
    </lineage>
</organism>
<evidence type="ECO:0000313" key="10">
    <source>
        <dbReference type="Proteomes" id="UP000008204"/>
    </source>
</evidence>
<evidence type="ECO:0008006" key="11">
    <source>
        <dbReference type="Google" id="ProtNLM"/>
    </source>
</evidence>
<dbReference type="KEGG" id="cyp:PCC8801_3084"/>
<feature type="transmembrane region" description="Helical" evidence="8">
    <location>
        <begin position="7"/>
        <end position="31"/>
    </location>
</feature>
<dbReference type="RefSeq" id="WP_012596326.1">
    <property type="nucleotide sequence ID" value="NC_011726.1"/>
</dbReference>
<protein>
    <recommendedName>
        <fullName evidence="11">Permease</fullName>
    </recommendedName>
</protein>
<keyword evidence="4" id="KW-1003">Cell membrane</keyword>
<evidence type="ECO:0000256" key="5">
    <source>
        <dbReference type="ARBA" id="ARBA00022692"/>
    </source>
</evidence>
<feature type="transmembrane region" description="Helical" evidence="8">
    <location>
        <begin position="217"/>
        <end position="236"/>
    </location>
</feature>
<dbReference type="eggNOG" id="COG0628">
    <property type="taxonomic scope" value="Bacteria"/>
</dbReference>
<keyword evidence="7 8" id="KW-0472">Membrane</keyword>
<dbReference type="HOGENOM" id="CLU_041771_1_1_3"/>